<organism evidence="2 3">
    <name type="scientific">Piscibacillus salipiscarius</name>
    <dbReference type="NCBI Taxonomy" id="299480"/>
    <lineage>
        <taxon>Bacteria</taxon>
        <taxon>Bacillati</taxon>
        <taxon>Bacillota</taxon>
        <taxon>Bacilli</taxon>
        <taxon>Bacillales</taxon>
        <taxon>Bacillaceae</taxon>
        <taxon>Piscibacillus</taxon>
    </lineage>
</organism>
<evidence type="ECO:0000313" key="2">
    <source>
        <dbReference type="EMBL" id="MFD2639079.1"/>
    </source>
</evidence>
<dbReference type="PROSITE" id="PS51500">
    <property type="entry name" value="SIN"/>
    <property type="match status" value="1"/>
</dbReference>
<gene>
    <name evidence="2" type="ORF">ACFSW4_09410</name>
</gene>
<reference evidence="3" key="1">
    <citation type="journal article" date="2019" name="Int. J. Syst. Evol. Microbiol.">
        <title>The Global Catalogue of Microorganisms (GCM) 10K type strain sequencing project: providing services to taxonomists for standard genome sequencing and annotation.</title>
        <authorList>
            <consortium name="The Broad Institute Genomics Platform"/>
            <consortium name="The Broad Institute Genome Sequencing Center for Infectious Disease"/>
            <person name="Wu L."/>
            <person name="Ma J."/>
        </authorList>
    </citation>
    <scope>NUCLEOTIDE SEQUENCE [LARGE SCALE GENOMIC DNA]</scope>
    <source>
        <strain evidence="3">TISTR 1571</strain>
    </source>
</reference>
<dbReference type="SUPFAM" id="SSF47406">
    <property type="entry name" value="SinR repressor dimerisation domain-like"/>
    <property type="match status" value="1"/>
</dbReference>
<dbReference type="EMBL" id="JBHUMZ010000021">
    <property type="protein sequence ID" value="MFD2639079.1"/>
    <property type="molecule type" value="Genomic_DNA"/>
</dbReference>
<comment type="caution">
    <text evidence="2">The sequence shown here is derived from an EMBL/GenBank/DDBJ whole genome shotgun (WGS) entry which is preliminary data.</text>
</comment>
<evidence type="ECO:0000313" key="3">
    <source>
        <dbReference type="Proteomes" id="UP001597452"/>
    </source>
</evidence>
<name>A0ABW5QAS3_9BACI</name>
<accession>A0ABW5QAS3</accession>
<dbReference type="Pfam" id="PF08671">
    <property type="entry name" value="SinI"/>
    <property type="match status" value="1"/>
</dbReference>
<feature type="domain" description="Sin" evidence="1">
    <location>
        <begin position="17"/>
        <end position="55"/>
    </location>
</feature>
<dbReference type="InterPro" id="IPR010981">
    <property type="entry name" value="SinR/SinI_dimer_dom"/>
</dbReference>
<dbReference type="Proteomes" id="UP001597452">
    <property type="component" value="Unassembled WGS sequence"/>
</dbReference>
<sequence>MIAQLPLIMWGGVQTVSVREKSDQLLDREWVELLKEARELGLCLEDVKQFIEQKRQL</sequence>
<proteinExistence type="predicted"/>
<keyword evidence="3" id="KW-1185">Reference proteome</keyword>
<dbReference type="RefSeq" id="WP_377328876.1">
    <property type="nucleotide sequence ID" value="NZ_JBHUMZ010000021.1"/>
</dbReference>
<evidence type="ECO:0000259" key="1">
    <source>
        <dbReference type="PROSITE" id="PS51500"/>
    </source>
</evidence>
<protein>
    <submittedName>
        <fullName evidence="2">Anti-repressor SinI family protein</fullName>
    </submittedName>
</protein>
<dbReference type="InterPro" id="IPR036281">
    <property type="entry name" value="SinR/SinI_dimer_dom_sf"/>
</dbReference>